<evidence type="ECO:0000313" key="1">
    <source>
        <dbReference type="EMBL" id="GMA34028.1"/>
    </source>
</evidence>
<evidence type="ECO:0000313" key="2">
    <source>
        <dbReference type="Proteomes" id="UP001157125"/>
    </source>
</evidence>
<keyword evidence="2" id="KW-1185">Reference proteome</keyword>
<dbReference type="EMBL" id="BSUN01000001">
    <property type="protein sequence ID" value="GMA34028.1"/>
    <property type="molecule type" value="Genomic_DNA"/>
</dbReference>
<comment type="caution">
    <text evidence="1">The sequence shown here is derived from an EMBL/GenBank/DDBJ whole genome shotgun (WGS) entry which is preliminary data.</text>
</comment>
<accession>A0ABQ6I873</accession>
<proteinExistence type="predicted"/>
<protein>
    <submittedName>
        <fullName evidence="1">Uncharacterized protein</fullName>
    </submittedName>
</protein>
<dbReference type="Proteomes" id="UP001157125">
    <property type="component" value="Unassembled WGS sequence"/>
</dbReference>
<name>A0ABQ6I873_9MICO</name>
<sequence>MLTPSTTSAPRDVARSLAQPLGYGIGALVVEPHAVAQGSQVLLAPRPRLLVSRLTLSRHGADLDERETRGRQAEHGLSVLVHAGGKTHPAGEGQPQRLDALVDLGQHADGTAGPKRPGAVAHPQDTEAVCALGIDVRENMVVEGAIHATTVARRRLEA</sequence>
<gene>
    <name evidence="1" type="ORF">GCM10025876_02320</name>
</gene>
<reference evidence="2" key="1">
    <citation type="journal article" date="2019" name="Int. J. Syst. Evol. Microbiol.">
        <title>The Global Catalogue of Microorganisms (GCM) 10K type strain sequencing project: providing services to taxonomists for standard genome sequencing and annotation.</title>
        <authorList>
            <consortium name="The Broad Institute Genomics Platform"/>
            <consortium name="The Broad Institute Genome Sequencing Center for Infectious Disease"/>
            <person name="Wu L."/>
            <person name="Ma J."/>
        </authorList>
    </citation>
    <scope>NUCLEOTIDE SEQUENCE [LARGE SCALE GENOMIC DNA]</scope>
    <source>
        <strain evidence="2">NBRC 112299</strain>
    </source>
</reference>
<organism evidence="1 2">
    <name type="scientific">Demequina litorisediminis</name>
    <dbReference type="NCBI Taxonomy" id="1849022"/>
    <lineage>
        <taxon>Bacteria</taxon>
        <taxon>Bacillati</taxon>
        <taxon>Actinomycetota</taxon>
        <taxon>Actinomycetes</taxon>
        <taxon>Micrococcales</taxon>
        <taxon>Demequinaceae</taxon>
        <taxon>Demequina</taxon>
    </lineage>
</organism>